<evidence type="ECO:0000313" key="2">
    <source>
        <dbReference type="WBParaSite" id="L893_g2195.t1"/>
    </source>
</evidence>
<dbReference type="AlphaFoldDB" id="A0A1I7Z1F5"/>
<dbReference type="WBParaSite" id="L893_g2195.t1">
    <property type="protein sequence ID" value="L893_g2195.t1"/>
    <property type="gene ID" value="L893_g2195"/>
</dbReference>
<evidence type="ECO:0000313" key="1">
    <source>
        <dbReference type="Proteomes" id="UP000095287"/>
    </source>
</evidence>
<protein>
    <submittedName>
        <fullName evidence="2">F-box protein</fullName>
    </submittedName>
</protein>
<accession>A0A1I7Z1F5</accession>
<organism evidence="1 2">
    <name type="scientific">Steinernema glaseri</name>
    <dbReference type="NCBI Taxonomy" id="37863"/>
    <lineage>
        <taxon>Eukaryota</taxon>
        <taxon>Metazoa</taxon>
        <taxon>Ecdysozoa</taxon>
        <taxon>Nematoda</taxon>
        <taxon>Chromadorea</taxon>
        <taxon>Rhabditida</taxon>
        <taxon>Tylenchina</taxon>
        <taxon>Panagrolaimomorpha</taxon>
        <taxon>Strongyloidoidea</taxon>
        <taxon>Steinernematidae</taxon>
        <taxon>Steinernema</taxon>
    </lineage>
</organism>
<sequence>MDAVPRKFVDSTVELFSRNTLDRLAWEVRHPQWEPIVNLHYRNRVCYEVEFYHAEGGIKYRLWKINGGADRSASLQSLRKNRRFARIGKISDQKRQYLGVAPLGEAPTAKLLESIVPFIDQFSGIFDSFLGSSDFSRLTSIFRRAYFRDISLFYCGQIAYDFLEEQINNSPFLSDVQVLGPEWPKSSLDLMKKFCLKGRPGKHVRAHMAGSNLLVDSSYIDHFFLLWNTSGNVNFSLTFIQYGTFELPTRIPTRTHMSLELQTVMCSDSFGNFFKHKTKKSVTRISNDTSLMECYICECSRFEKCLLKERYPKVHNF</sequence>
<proteinExistence type="predicted"/>
<dbReference type="Proteomes" id="UP000095287">
    <property type="component" value="Unplaced"/>
</dbReference>
<reference evidence="2" key="1">
    <citation type="submission" date="2016-11" db="UniProtKB">
        <authorList>
            <consortium name="WormBaseParasite"/>
        </authorList>
    </citation>
    <scope>IDENTIFICATION</scope>
</reference>
<keyword evidence="1" id="KW-1185">Reference proteome</keyword>
<name>A0A1I7Z1F5_9BILA</name>